<reference evidence="4" key="1">
    <citation type="submission" date="2015-09" db="EMBL/GenBank/DDBJ databases">
        <authorList>
            <person name="Daims H."/>
        </authorList>
    </citation>
    <scope>NUCLEOTIDE SEQUENCE [LARGE SCALE GENOMIC DNA]</scope>
</reference>
<feature type="domain" description="DUF4082" evidence="2">
    <location>
        <begin position="39"/>
        <end position="148"/>
    </location>
</feature>
<proteinExistence type="predicted"/>
<dbReference type="Pfam" id="PF13313">
    <property type="entry name" value="DUF4082"/>
    <property type="match status" value="1"/>
</dbReference>
<name>A0A0S4KQ43_9BACT</name>
<keyword evidence="1" id="KW-0732">Signal</keyword>
<feature type="signal peptide" evidence="1">
    <location>
        <begin position="1"/>
        <end position="27"/>
    </location>
</feature>
<evidence type="ECO:0000256" key="1">
    <source>
        <dbReference type="SAM" id="SignalP"/>
    </source>
</evidence>
<dbReference type="EMBL" id="LN885086">
    <property type="protein sequence ID" value="CUQ65424.1"/>
    <property type="molecule type" value="Genomic_DNA"/>
</dbReference>
<feature type="chain" id="PRO_5006623536" description="DUF4082 domain-containing protein" evidence="1">
    <location>
        <begin position="28"/>
        <end position="217"/>
    </location>
</feature>
<dbReference type="NCBIfam" id="TIGR03370">
    <property type="entry name" value="VPLPA-CTERM"/>
    <property type="match status" value="1"/>
</dbReference>
<keyword evidence="4" id="KW-1185">Reference proteome</keyword>
<dbReference type="Proteomes" id="UP000066284">
    <property type="component" value="Chromosome 1"/>
</dbReference>
<evidence type="ECO:0000259" key="2">
    <source>
        <dbReference type="Pfam" id="PF13313"/>
    </source>
</evidence>
<dbReference type="OrthoDB" id="9796451at2"/>
<dbReference type="InterPro" id="IPR022472">
    <property type="entry name" value="VPLPA-CTERM"/>
</dbReference>
<dbReference type="STRING" id="1715989.NITINOP_0448"/>
<protein>
    <recommendedName>
        <fullName evidence="2">DUF4082 domain-containing protein</fullName>
    </recommendedName>
</protein>
<organism evidence="3 4">
    <name type="scientific">Candidatus Nitrospira inopinata</name>
    <dbReference type="NCBI Taxonomy" id="1715989"/>
    <lineage>
        <taxon>Bacteria</taxon>
        <taxon>Pseudomonadati</taxon>
        <taxon>Nitrospirota</taxon>
        <taxon>Nitrospiria</taxon>
        <taxon>Nitrospirales</taxon>
        <taxon>Nitrospiraceae</taxon>
        <taxon>Nitrospira</taxon>
    </lineage>
</organism>
<dbReference type="InterPro" id="IPR025141">
    <property type="entry name" value="DUF4082"/>
</dbReference>
<accession>A0A0S4KQ43</accession>
<dbReference type="RefSeq" id="WP_062482662.1">
    <property type="nucleotide sequence ID" value="NZ_LN885086.1"/>
</dbReference>
<dbReference type="AlphaFoldDB" id="A0A0S4KQ43"/>
<gene>
    <name evidence="3" type="ORF">NITINOP_0448</name>
</gene>
<evidence type="ECO:0000313" key="4">
    <source>
        <dbReference type="Proteomes" id="UP000066284"/>
    </source>
</evidence>
<dbReference type="KEGG" id="nio:NITINOP_0448"/>
<sequence>MIIPHKFAALALASALAFAGFSGPTHAAVIDLTHVDFEFDGSPWTLGWKFAVHEPVFAHSLGVYDSGQDGLADSAQVGLWLATGGEPLATAIIPAGTDAALDGFFRFVPVSPVVLTPGIEYVLGSSSPGELATSFFGGNGVVDPRVTVIEARYSSEWTGFAFPELIDSTSAGGALLGANLQITPVPLPAGLWLFGGGLTGLTAWARRKHLMEKTPSH</sequence>
<evidence type="ECO:0000313" key="3">
    <source>
        <dbReference type="EMBL" id="CUQ65424.1"/>
    </source>
</evidence>